<dbReference type="InterPro" id="IPR036770">
    <property type="entry name" value="Ankyrin_rpt-contain_sf"/>
</dbReference>
<keyword evidence="1" id="KW-0677">Repeat</keyword>
<feature type="repeat" description="ANK" evidence="3">
    <location>
        <begin position="1599"/>
        <end position="1631"/>
    </location>
</feature>
<accession>A0AAV7Z8M5</accession>
<feature type="region of interest" description="Disordered" evidence="5">
    <location>
        <begin position="2213"/>
        <end position="2257"/>
    </location>
</feature>
<feature type="repeat" description="ANK" evidence="3">
    <location>
        <begin position="2296"/>
        <end position="2329"/>
    </location>
</feature>
<dbReference type="PROSITE" id="PS50088">
    <property type="entry name" value="ANK_REPEAT"/>
    <property type="match status" value="4"/>
</dbReference>
<feature type="coiled-coil region" evidence="4">
    <location>
        <begin position="531"/>
        <end position="565"/>
    </location>
</feature>
<feature type="compositionally biased region" description="Basic and acidic residues" evidence="5">
    <location>
        <begin position="2238"/>
        <end position="2257"/>
    </location>
</feature>
<dbReference type="Proteomes" id="UP001146793">
    <property type="component" value="Unassembled WGS sequence"/>
</dbReference>
<feature type="compositionally biased region" description="Polar residues" evidence="5">
    <location>
        <begin position="1343"/>
        <end position="1354"/>
    </location>
</feature>
<dbReference type="Pfam" id="PF13637">
    <property type="entry name" value="Ank_4"/>
    <property type="match status" value="1"/>
</dbReference>
<keyword evidence="4" id="KW-0175">Coiled coil</keyword>
<feature type="region of interest" description="Disordered" evidence="5">
    <location>
        <begin position="949"/>
        <end position="1050"/>
    </location>
</feature>
<organism evidence="6 7">
    <name type="scientific">Anaeramoeba flamelloides</name>
    <dbReference type="NCBI Taxonomy" id="1746091"/>
    <lineage>
        <taxon>Eukaryota</taxon>
        <taxon>Metamonada</taxon>
        <taxon>Anaeramoebidae</taxon>
        <taxon>Anaeramoeba</taxon>
    </lineage>
</organism>
<dbReference type="PROSITE" id="PS50297">
    <property type="entry name" value="ANK_REP_REGION"/>
    <property type="match status" value="1"/>
</dbReference>
<feature type="compositionally biased region" description="Basic and acidic residues" evidence="5">
    <location>
        <begin position="1008"/>
        <end position="1034"/>
    </location>
</feature>
<sequence>MFSKIIKAVQGNDLGLVEKFVETQSTSELNKRNTNKRTLLHECVKNKCTLEILEYLLKKGCDPNVPDAIGNTVAYEAILNSCGVDYIKLLFDNGYEIDHRNYGDRSILLYTIEQGNNYPSNELIELIEYFLSLGASLCERIGDYRDSIPKEGEEEEEDEENKKFRKYVKKRHLGEVEINAKYEEQLKEEKKEEEKQKEFEKDRMLFVSTSPMFSSRCRRTKKIKPFSYLKLQNYPAERFLEQYDTFYPDHKFSTHKENLLGCTILHLSFFKRLDAKVIEYICKKMPDMIWSLNDKGELPLHIACQHYNSYLLTKELFGNYLLEMDIQDVFGRTPFLRILMKQSDEEQIQLINYFLEKKINFQTQDVIGWNCLHFAAYSKYPIEIMKNFTSLGVKVNYFTNLFKVDSHFINNTNPLIMKRRNKKIEINKNKEETKNKKQRETQMDIENGETQIQPKKEDSGDLGTNQMQKEKKEGISEIEDEDEDENKSESENESESEDDYRNRHRHRAYILPFHQIPSFFTISLCVKSLEMESLHKQLKKEQSKKEQSKKKVETLQKEIRQKKEIDFGHFDQLSKLYQKTRTTPEIRSGAFTFQNEQNQQLFELNEESIRYKFSPLHYLVINNGNTDIIKYLVNKIGIDINSCDNFGLTALHYACIFNVRKEIIQTLIDLKIDVNKKGKQGMQALHLLCWMNGNPESVKLLLQCGANTNSYCLPFGTTRDGQYWMNNKDETHRDRFPNRKKYLQIESGTALHFLSCNFYPKIKSAEYLIKFGNAKINAMTETGYLPIHLASYCCRSVEYFNLLKLHGSHLDQKCKLGFTPFALLLTSYHQLNNFDCIKFFIDNKINLFEKFTKLDDTYLHLYCRNDLFTYRSSLQSFCSHLFYQKNPGFNNYDRNPVLNSDSDLENVYYNYNDDDDAGSGSDYGFVFNSDSDHNHDSDKYANHGIYSSSYSSHSNESEDSGSFSFSFTESESESENESENESEIKSKGQGKSESENENENGLFKGKGSGKENKNKNENDNKNDIIIEKEEEKSQKVGINPQKTKRKRNRKSTNRVISLKVIEYLISCGFSPNTKNYNNETILNILLMRNGISSKVIYRIATEKNINIKSNIGFYLDDYSRSCPFYSNHDGTFPMGSFSQLFGGISSESEDVGRKWLSPLQIKCVNYRVMRRATSEVKRYWKNLLKTFVILGANINETDKKGRIPLCYLISSGLFYFMDVIIKIFIKMGTNINHLDYDNWSLLDHLLSNSENLNAKNISVLITQKLINKKILQTNRKLILHSIKDKEMYFRRSRFLITYSGKNFQHYYCFSANEYKSFLHIGETEENDNRREFGWPLERPRQIPSVNNNGQTMGNSEKKIKEEKKEKEEEKEIVGYTPLHQICFSNSSDGYRTDIIPVMSLLKNGANPNAQDIFDFTPLHILLSRNNYHKESYQATKRLIEYKANLNSTDWKGSTPLHFAAALKSYYINYKEKYFGRRNKHRYYGNIDKKRHIKQINEYHLRTVKLLLQNGAQINVKNEYNEIPLHFACKGQSQLEVIKLLSTKENIHIKSKFDNYAKKSEIKKQMKDFKFKILRYQHRYNNDHNRRNRSNENNKYNIENGFTPFGFAIENSSFEVIKYLLDLGSDPNHEDPYGETAIFGAVLNKDSRVLEHLLNHNLIKNVTHLNNDNQNCLINGINLKAPIQNIKLLLKKSNLHLSKEYIIDSIIKFKKSDDYLLEIIKLFLNINNDFLNERFITSQEFLTNWKSCLELLDRKILYKRVFNNYDKEYDENDDDIDYHPYDYGYISYEKKINTEKQIVTGWKIPNYLFLYNINKKIINFFLNYINNNNNNTNIKINSPSIYFRMIPLHFACLLKYNINLMKNLIKMGSLIDKKDRYLRTPFHYLFFKTTFESKSNSRRNDFLLYDREIKENKQSKKKKNQEKLFEFTKLFLENGADPNSIDIFNYTPLEYSIKNNLSTKKLIDLFLDYNGDFHRNVKDEKDNDNQNLKDNNNNNNNNIENNNNNNNNDDDYIKPVEKNEKNAFDILLFSRKKTDIKLLNYLINELINKNTKEMKGIFNNCMEFLFNNQKHSFIKQLNYQIVKRYFDNLIEQDKNYIHNNMETIINSCLIYRNDFALFEYFLIRGLNVNHIFTESQNNLLHIACQKWKNGLPYYKNYQKQRSDTITEKRIEFDEPYLARGSESELDLTGDSYSSFLSDSLSDEYFNFDNYHHDSSYSSSSEDDDNNTGNISRRRRGGSRRRDNYDDSNTNKKFKDPNSKEYKKIEEKVNNFNQERLKIIILILEKIDKKYINQSNELSQTPVLLACISKLSIKIIQLLIKNGADVNLPESLKQTKAMENGFFYNLPFYLQYQYPIHTVCKKKPTCNYYSYS</sequence>
<evidence type="ECO:0000256" key="2">
    <source>
        <dbReference type="ARBA" id="ARBA00023043"/>
    </source>
</evidence>
<feature type="compositionally biased region" description="Acidic residues" evidence="5">
    <location>
        <begin position="970"/>
        <end position="981"/>
    </location>
</feature>
<name>A0AAV7Z8M5_9EUKA</name>
<evidence type="ECO:0000256" key="1">
    <source>
        <dbReference type="ARBA" id="ARBA00022737"/>
    </source>
</evidence>
<feature type="region of interest" description="Disordered" evidence="5">
    <location>
        <begin position="420"/>
        <end position="501"/>
    </location>
</feature>
<reference evidence="6" key="1">
    <citation type="submission" date="2022-08" db="EMBL/GenBank/DDBJ databases">
        <title>Novel sulphate-reducing endosymbionts in the free-living metamonad Anaeramoeba.</title>
        <authorList>
            <person name="Jerlstrom-Hultqvist J."/>
            <person name="Cepicka I."/>
            <person name="Gallot-Lavallee L."/>
            <person name="Salas-Leiva D."/>
            <person name="Curtis B.A."/>
            <person name="Zahonova K."/>
            <person name="Pipaliya S."/>
            <person name="Dacks J."/>
            <person name="Roger A.J."/>
        </authorList>
    </citation>
    <scope>NUCLEOTIDE SEQUENCE</scope>
    <source>
        <strain evidence="6">Busselton2</strain>
    </source>
</reference>
<dbReference type="InterPro" id="IPR002110">
    <property type="entry name" value="Ankyrin_rpt"/>
</dbReference>
<dbReference type="PANTHER" id="PTHR24198:SF165">
    <property type="entry name" value="ANKYRIN REPEAT-CONTAINING PROTEIN-RELATED"/>
    <property type="match status" value="1"/>
</dbReference>
<feature type="compositionally biased region" description="Acidic residues" evidence="5">
    <location>
        <begin position="476"/>
        <end position="498"/>
    </location>
</feature>
<feature type="compositionally biased region" description="Low complexity" evidence="5">
    <location>
        <begin position="1984"/>
        <end position="2006"/>
    </location>
</feature>
<protein>
    <submittedName>
        <fullName evidence="6">Ankyrin repeat-containing protein</fullName>
    </submittedName>
</protein>
<feature type="compositionally biased region" description="Basic and acidic residues" evidence="5">
    <location>
        <begin position="1355"/>
        <end position="1365"/>
    </location>
</feature>
<feature type="compositionally biased region" description="Basic and acidic residues" evidence="5">
    <location>
        <begin position="982"/>
        <end position="994"/>
    </location>
</feature>
<evidence type="ECO:0000256" key="4">
    <source>
        <dbReference type="SAM" id="Coils"/>
    </source>
</evidence>
<evidence type="ECO:0000313" key="6">
    <source>
        <dbReference type="EMBL" id="KAJ3438406.1"/>
    </source>
</evidence>
<dbReference type="Gene3D" id="1.25.40.20">
    <property type="entry name" value="Ankyrin repeat-containing domain"/>
    <property type="match status" value="9"/>
</dbReference>
<feature type="repeat" description="ANK" evidence="3">
    <location>
        <begin position="1373"/>
        <end position="1412"/>
    </location>
</feature>
<dbReference type="SMART" id="SM00248">
    <property type="entry name" value="ANK"/>
    <property type="match status" value="26"/>
</dbReference>
<feature type="repeat" description="ANK" evidence="3">
    <location>
        <begin position="646"/>
        <end position="679"/>
    </location>
</feature>
<dbReference type="SUPFAM" id="SSF48403">
    <property type="entry name" value="Ankyrin repeat"/>
    <property type="match status" value="5"/>
</dbReference>
<proteinExistence type="predicted"/>
<feature type="compositionally biased region" description="Low complexity" evidence="5">
    <location>
        <begin position="949"/>
        <end position="969"/>
    </location>
</feature>
<dbReference type="PANTHER" id="PTHR24198">
    <property type="entry name" value="ANKYRIN REPEAT AND PROTEIN KINASE DOMAIN-CONTAINING PROTEIN"/>
    <property type="match status" value="1"/>
</dbReference>
<dbReference type="EMBL" id="JANTQA010000033">
    <property type="protein sequence ID" value="KAJ3438406.1"/>
    <property type="molecule type" value="Genomic_DNA"/>
</dbReference>
<gene>
    <name evidence="6" type="ORF">M0812_17593</name>
</gene>
<feature type="region of interest" description="Disordered" evidence="5">
    <location>
        <begin position="1339"/>
        <end position="1365"/>
    </location>
</feature>
<keyword evidence="2 3" id="KW-0040">ANK repeat</keyword>
<feature type="region of interest" description="Disordered" evidence="5">
    <location>
        <begin position="1976"/>
        <end position="2013"/>
    </location>
</feature>
<dbReference type="Pfam" id="PF12796">
    <property type="entry name" value="Ank_2"/>
    <property type="match status" value="4"/>
</dbReference>
<comment type="caution">
    <text evidence="6">The sequence shown here is derived from an EMBL/GenBank/DDBJ whole genome shotgun (WGS) entry which is preliminary data.</text>
</comment>
<evidence type="ECO:0000313" key="7">
    <source>
        <dbReference type="Proteomes" id="UP001146793"/>
    </source>
</evidence>
<evidence type="ECO:0000256" key="3">
    <source>
        <dbReference type="PROSITE-ProRule" id="PRU00023"/>
    </source>
</evidence>
<evidence type="ECO:0000256" key="5">
    <source>
        <dbReference type="SAM" id="MobiDB-lite"/>
    </source>
</evidence>
<feature type="compositionally biased region" description="Basic and acidic residues" evidence="5">
    <location>
        <begin position="423"/>
        <end position="442"/>
    </location>
</feature>